<keyword evidence="2 5" id="KW-0812">Transmembrane</keyword>
<dbReference type="InterPro" id="IPR017981">
    <property type="entry name" value="GPCR_2-like_7TM"/>
</dbReference>
<feature type="domain" description="G-protein coupled receptors family 2 profile 2" evidence="7">
    <location>
        <begin position="393"/>
        <end position="666"/>
    </location>
</feature>
<dbReference type="GO" id="GO:0007166">
    <property type="term" value="P:cell surface receptor signaling pathway"/>
    <property type="evidence" value="ECO:0007669"/>
    <property type="project" value="InterPro"/>
</dbReference>
<feature type="transmembrane region" description="Helical" evidence="5">
    <location>
        <begin position="559"/>
        <end position="579"/>
    </location>
</feature>
<accession>A0AAV1JLS5</accession>
<feature type="transmembrane region" description="Helical" evidence="5">
    <location>
        <begin position="505"/>
        <end position="526"/>
    </location>
</feature>
<evidence type="ECO:0000259" key="7">
    <source>
        <dbReference type="PROSITE" id="PS50261"/>
    </source>
</evidence>
<dbReference type="Proteomes" id="UP001497472">
    <property type="component" value="Unassembled WGS sequence"/>
</dbReference>
<gene>
    <name evidence="8" type="ORF">LNINA_LOCUS9095</name>
</gene>
<dbReference type="EMBL" id="CAVLEF010000040">
    <property type="protein sequence ID" value="CAK1549823.1"/>
    <property type="molecule type" value="Genomic_DNA"/>
</dbReference>
<dbReference type="AlphaFoldDB" id="A0AAV1JLS5"/>
<feature type="transmembrane region" description="Helical" evidence="5">
    <location>
        <begin position="429"/>
        <end position="447"/>
    </location>
</feature>
<proteinExistence type="predicted"/>
<evidence type="ECO:0000313" key="9">
    <source>
        <dbReference type="Proteomes" id="UP001497472"/>
    </source>
</evidence>
<evidence type="ECO:0000256" key="4">
    <source>
        <dbReference type="ARBA" id="ARBA00023136"/>
    </source>
</evidence>
<evidence type="ECO:0000256" key="5">
    <source>
        <dbReference type="SAM" id="Phobius"/>
    </source>
</evidence>
<keyword evidence="6" id="KW-0732">Signal</keyword>
<dbReference type="GO" id="GO:0008528">
    <property type="term" value="F:G protein-coupled peptide receptor activity"/>
    <property type="evidence" value="ECO:0007669"/>
    <property type="project" value="TreeGrafter"/>
</dbReference>
<keyword evidence="4 5" id="KW-0472">Membrane</keyword>
<evidence type="ECO:0000256" key="3">
    <source>
        <dbReference type="ARBA" id="ARBA00022989"/>
    </source>
</evidence>
<evidence type="ECO:0000313" key="8">
    <source>
        <dbReference type="EMBL" id="CAK1549823.1"/>
    </source>
</evidence>
<feature type="transmembrane region" description="Helical" evidence="5">
    <location>
        <begin position="612"/>
        <end position="630"/>
    </location>
</feature>
<dbReference type="PROSITE" id="PS50261">
    <property type="entry name" value="G_PROTEIN_RECEP_F2_4"/>
    <property type="match status" value="1"/>
</dbReference>
<keyword evidence="3 5" id="KW-1133">Transmembrane helix</keyword>
<keyword evidence="9" id="KW-1185">Reference proteome</keyword>
<dbReference type="InterPro" id="IPR051384">
    <property type="entry name" value="Mth_GPCR"/>
</dbReference>
<name>A0AAV1JLS5_9NEOP</name>
<feature type="transmembrane region" description="Helical" evidence="5">
    <location>
        <begin position="642"/>
        <end position="664"/>
    </location>
</feature>
<reference evidence="8 9" key="1">
    <citation type="submission" date="2023-11" db="EMBL/GenBank/DDBJ databases">
        <authorList>
            <person name="Okamura Y."/>
        </authorList>
    </citation>
    <scope>NUCLEOTIDE SEQUENCE [LARGE SCALE GENOMIC DNA]</scope>
</reference>
<feature type="transmembrane region" description="Helical" evidence="5">
    <location>
        <begin position="396"/>
        <end position="417"/>
    </location>
</feature>
<comment type="subcellular location">
    <subcellularLocation>
        <location evidence="1">Membrane</location>
        <topology evidence="1">Multi-pass membrane protein</topology>
    </subcellularLocation>
</comment>
<feature type="chain" id="PRO_5043841578" description="G-protein coupled receptors family 2 profile 2 domain-containing protein" evidence="6">
    <location>
        <begin position="17"/>
        <end position="729"/>
    </location>
</feature>
<evidence type="ECO:0000256" key="6">
    <source>
        <dbReference type="SAM" id="SignalP"/>
    </source>
</evidence>
<dbReference type="CDD" id="cd15039">
    <property type="entry name" value="7tmB3_Methuselah-like"/>
    <property type="match status" value="1"/>
</dbReference>
<dbReference type="GO" id="GO:0005886">
    <property type="term" value="C:plasma membrane"/>
    <property type="evidence" value="ECO:0007669"/>
    <property type="project" value="TreeGrafter"/>
</dbReference>
<protein>
    <recommendedName>
        <fullName evidence="7">G-protein coupled receptors family 2 profile 2 domain-containing protein</fullName>
    </recommendedName>
</protein>
<feature type="transmembrane region" description="Helical" evidence="5">
    <location>
        <begin position="459"/>
        <end position="484"/>
    </location>
</feature>
<dbReference type="PANTHER" id="PTHR47154:SF2">
    <property type="entry name" value="G-PROTEIN COUPLED RECEPTOR MTH-RELATED"/>
    <property type="match status" value="1"/>
</dbReference>
<feature type="signal peptide" evidence="6">
    <location>
        <begin position="1"/>
        <end position="16"/>
    </location>
</feature>
<evidence type="ECO:0000256" key="1">
    <source>
        <dbReference type="ARBA" id="ARBA00004141"/>
    </source>
</evidence>
<dbReference type="PANTHER" id="PTHR47154">
    <property type="entry name" value="G-PROTEIN COUPLED RECEPTOR MTH-RELATED"/>
    <property type="match status" value="1"/>
</dbReference>
<sequence length="729" mass="82935">MWVLLFFSALVTVTIGKDNYSDVKKSKVFRKCCDINQILVKITEDDLTFIERYECFDLEQIRESYNISVLPLLLNDVRVQSGLPNYCDLQMSEVGPETKVFYSEDECYDRLGVEVFNGTLKESTPMTVALSCNRSDELNAPLSNLEINKIIKCCPEGQVYDSQYHVCIKNAITAADLMQNININGRYIYEVEFGSRCKFDEYAVEISEDLFSFSINGSNLRTKSTVDGQERTLLRGEWCIDQQFGRSGLLAQVCTRECSDFTAFCVKKCCPQGQHFKVRRCGSYISVCVPDEDHSTYFDISPYTNPIREKQENLLDVVGVGVGITCPAGRFALNKSLPQDYHELTSDAYLEYGLTITKSYCLEIFDSRHCPSKELVISGVMCFQPPPEYMDKDFRASFVVITISSVCLALTVIVYCALPELRNLNGRNLICHVSTMLLAFSCLARVQHSAVTDTQICTLLGYGIYFGFVGAFAWLNVMCFDIWWTFGSVRTVKLLHKSASERRRFLWYSIYAWGTTFLLTLTMFLLDKYPVSIYLDANIGTGACWFGSEQNTQFDWPHYIYFVIPMGIVTFINFVFWLLTARYCAKVKSEVHRLQAGSVGDRAKKRFRIDRAKYVLTGKLWVVMGAGWVSEMLSTLVSRPQWLWNIVDLMNALQGVLIFVILVVKPKLYYIIRKRLGSSPRPIETRLDKADAQKNATASGRTSSTFLSRTISSDERTNLRISGLGTKQL</sequence>
<dbReference type="Gene3D" id="1.20.1070.10">
    <property type="entry name" value="Rhodopsin 7-helix transmembrane proteins"/>
    <property type="match status" value="1"/>
</dbReference>
<evidence type="ECO:0000256" key="2">
    <source>
        <dbReference type="ARBA" id="ARBA00022692"/>
    </source>
</evidence>
<organism evidence="8 9">
    <name type="scientific">Leptosia nina</name>
    <dbReference type="NCBI Taxonomy" id="320188"/>
    <lineage>
        <taxon>Eukaryota</taxon>
        <taxon>Metazoa</taxon>
        <taxon>Ecdysozoa</taxon>
        <taxon>Arthropoda</taxon>
        <taxon>Hexapoda</taxon>
        <taxon>Insecta</taxon>
        <taxon>Pterygota</taxon>
        <taxon>Neoptera</taxon>
        <taxon>Endopterygota</taxon>
        <taxon>Lepidoptera</taxon>
        <taxon>Glossata</taxon>
        <taxon>Ditrysia</taxon>
        <taxon>Papilionoidea</taxon>
        <taxon>Pieridae</taxon>
        <taxon>Pierinae</taxon>
        <taxon>Leptosia</taxon>
    </lineage>
</organism>
<comment type="caution">
    <text evidence="8">The sequence shown here is derived from an EMBL/GenBank/DDBJ whole genome shotgun (WGS) entry which is preliminary data.</text>
</comment>